<comment type="similarity">
    <text evidence="1">Belongs to the peptidase S14 family.</text>
</comment>
<evidence type="ECO:0000256" key="1">
    <source>
        <dbReference type="ARBA" id="ARBA00007039"/>
    </source>
</evidence>
<evidence type="ECO:0000256" key="2">
    <source>
        <dbReference type="SAM" id="MobiDB-lite"/>
    </source>
</evidence>
<gene>
    <name evidence="3" type="ORF">LCGC14_0142290</name>
</gene>
<accession>A0A0F9V4R9</accession>
<dbReference type="GO" id="GO:0004176">
    <property type="term" value="F:ATP-dependent peptidase activity"/>
    <property type="evidence" value="ECO:0007669"/>
    <property type="project" value="InterPro"/>
</dbReference>
<dbReference type="EMBL" id="LAZR01000049">
    <property type="protein sequence ID" value="KKN98984.1"/>
    <property type="molecule type" value="Genomic_DNA"/>
</dbReference>
<dbReference type="InterPro" id="IPR023562">
    <property type="entry name" value="ClpP/TepA"/>
</dbReference>
<dbReference type="AlphaFoldDB" id="A0A0F9V4R9"/>
<protein>
    <recommendedName>
        <fullName evidence="4">ATP-dependent Clp protease proteolytic subunit</fullName>
    </recommendedName>
</protein>
<feature type="region of interest" description="Disordered" evidence="2">
    <location>
        <begin position="1"/>
        <end position="23"/>
    </location>
</feature>
<dbReference type="CDD" id="cd07017">
    <property type="entry name" value="S14_ClpP_2"/>
    <property type="match status" value="1"/>
</dbReference>
<dbReference type="PANTHER" id="PTHR10381">
    <property type="entry name" value="ATP-DEPENDENT CLP PROTEASE PROTEOLYTIC SUBUNIT"/>
    <property type="match status" value="1"/>
</dbReference>
<dbReference type="GO" id="GO:0004252">
    <property type="term" value="F:serine-type endopeptidase activity"/>
    <property type="evidence" value="ECO:0007669"/>
    <property type="project" value="InterPro"/>
</dbReference>
<reference evidence="3" key="1">
    <citation type="journal article" date="2015" name="Nature">
        <title>Complex archaea that bridge the gap between prokaryotes and eukaryotes.</title>
        <authorList>
            <person name="Spang A."/>
            <person name="Saw J.H."/>
            <person name="Jorgensen S.L."/>
            <person name="Zaremba-Niedzwiedzka K."/>
            <person name="Martijn J."/>
            <person name="Lind A.E."/>
            <person name="van Eijk R."/>
            <person name="Schleper C."/>
            <person name="Guy L."/>
            <person name="Ettema T.J."/>
        </authorList>
    </citation>
    <scope>NUCLEOTIDE SEQUENCE</scope>
</reference>
<dbReference type="SUPFAM" id="SSF52096">
    <property type="entry name" value="ClpP/crotonase"/>
    <property type="match status" value="1"/>
</dbReference>
<comment type="caution">
    <text evidence="3">The sequence shown here is derived from an EMBL/GenBank/DDBJ whole genome shotgun (WGS) entry which is preliminary data.</text>
</comment>
<dbReference type="Pfam" id="PF00574">
    <property type="entry name" value="CLP_protease"/>
    <property type="match status" value="1"/>
</dbReference>
<dbReference type="InterPro" id="IPR029045">
    <property type="entry name" value="ClpP/crotonase-like_dom_sf"/>
</dbReference>
<dbReference type="InterPro" id="IPR001907">
    <property type="entry name" value="ClpP"/>
</dbReference>
<evidence type="ECO:0000313" key="3">
    <source>
        <dbReference type="EMBL" id="KKN98984.1"/>
    </source>
</evidence>
<dbReference type="Gene3D" id="3.90.226.10">
    <property type="entry name" value="2-enoyl-CoA Hydratase, Chain A, domain 1"/>
    <property type="match status" value="1"/>
</dbReference>
<dbReference type="GO" id="GO:0006515">
    <property type="term" value="P:protein quality control for misfolded or incompletely synthesized proteins"/>
    <property type="evidence" value="ECO:0007669"/>
    <property type="project" value="TreeGrafter"/>
</dbReference>
<dbReference type="PANTHER" id="PTHR10381:SF11">
    <property type="entry name" value="ATP-DEPENDENT CLP PROTEASE PROTEOLYTIC SUBUNIT, MITOCHONDRIAL"/>
    <property type="match status" value="1"/>
</dbReference>
<proteinExistence type="inferred from homology"/>
<sequence length="217" mass="24202">MQFSKKKKCNGNCEETHSPEQEGGGSICVEFNELVEDFLIKTRRLLISGVIDEITSLQTCSYLQVFSLSKDPIYMYINSPGGCMSSGYAIIDQMAACRAPINTIVRGYAHSMGAMIAMYGTKGFRFATPNSSMMLHSIVIQAPADSIEKHLAMTGYLKDDYDKKVTDLAKRSKLSPKKLKELMRDTGWMSPKQAMKIGLIDGIWTPKMEQQIDGDFI</sequence>
<dbReference type="GO" id="GO:0051117">
    <property type="term" value="F:ATPase binding"/>
    <property type="evidence" value="ECO:0007669"/>
    <property type="project" value="TreeGrafter"/>
</dbReference>
<evidence type="ECO:0008006" key="4">
    <source>
        <dbReference type="Google" id="ProtNLM"/>
    </source>
</evidence>
<organism evidence="3">
    <name type="scientific">marine sediment metagenome</name>
    <dbReference type="NCBI Taxonomy" id="412755"/>
    <lineage>
        <taxon>unclassified sequences</taxon>
        <taxon>metagenomes</taxon>
        <taxon>ecological metagenomes</taxon>
    </lineage>
</organism>
<dbReference type="PRINTS" id="PR00127">
    <property type="entry name" value="CLPPROTEASEP"/>
</dbReference>
<name>A0A0F9V4R9_9ZZZZ</name>
<dbReference type="GO" id="GO:0009368">
    <property type="term" value="C:endopeptidase Clp complex"/>
    <property type="evidence" value="ECO:0007669"/>
    <property type="project" value="TreeGrafter"/>
</dbReference>